<proteinExistence type="predicted"/>
<organism evidence="1 2">
    <name type="scientific">Lophiotrema nucula</name>
    <dbReference type="NCBI Taxonomy" id="690887"/>
    <lineage>
        <taxon>Eukaryota</taxon>
        <taxon>Fungi</taxon>
        <taxon>Dikarya</taxon>
        <taxon>Ascomycota</taxon>
        <taxon>Pezizomycotina</taxon>
        <taxon>Dothideomycetes</taxon>
        <taxon>Pleosporomycetidae</taxon>
        <taxon>Pleosporales</taxon>
        <taxon>Lophiotremataceae</taxon>
        <taxon>Lophiotrema</taxon>
    </lineage>
</organism>
<reference evidence="1" key="1">
    <citation type="journal article" date="2020" name="Stud. Mycol.">
        <title>101 Dothideomycetes genomes: a test case for predicting lifestyles and emergence of pathogens.</title>
        <authorList>
            <person name="Haridas S."/>
            <person name="Albert R."/>
            <person name="Binder M."/>
            <person name="Bloem J."/>
            <person name="Labutti K."/>
            <person name="Salamov A."/>
            <person name="Andreopoulos B."/>
            <person name="Baker S."/>
            <person name="Barry K."/>
            <person name="Bills G."/>
            <person name="Bluhm B."/>
            <person name="Cannon C."/>
            <person name="Castanera R."/>
            <person name="Culley D."/>
            <person name="Daum C."/>
            <person name="Ezra D."/>
            <person name="Gonzalez J."/>
            <person name="Henrissat B."/>
            <person name="Kuo A."/>
            <person name="Liang C."/>
            <person name="Lipzen A."/>
            <person name="Lutzoni F."/>
            <person name="Magnuson J."/>
            <person name="Mondo S."/>
            <person name="Nolan M."/>
            <person name="Ohm R."/>
            <person name="Pangilinan J."/>
            <person name="Park H.-J."/>
            <person name="Ramirez L."/>
            <person name="Alfaro M."/>
            <person name="Sun H."/>
            <person name="Tritt A."/>
            <person name="Yoshinaga Y."/>
            <person name="Zwiers L.-H."/>
            <person name="Turgeon B."/>
            <person name="Goodwin S."/>
            <person name="Spatafora J."/>
            <person name="Crous P."/>
            <person name="Grigoriev I."/>
        </authorList>
    </citation>
    <scope>NUCLEOTIDE SEQUENCE</scope>
    <source>
        <strain evidence="1">CBS 627.86</strain>
    </source>
</reference>
<gene>
    <name evidence="1" type="ORF">BDV96DRAFT_653927</name>
</gene>
<dbReference type="Proteomes" id="UP000799770">
    <property type="component" value="Unassembled WGS sequence"/>
</dbReference>
<sequence>MSYPEAKFKLKGSFFSRMRNKILFVLSRITDEETDRLVKVGKGAVENTSVISERDLQAMLEGIHSKHYGNHDRGAAPYSTSNNLGGNGGAERFGSLTPDIHPFRTGWTGQKQLDLRGNPIRIPRKPSAMERSKFGKAGLPYIPAVPSLASELGQYVSHQPTTQYQSYHISENPRRPLAPDVPVISRRHPLGNLGLDDFSRGSDAVRLWASQHAA</sequence>
<protein>
    <submittedName>
        <fullName evidence="1">Uncharacterized protein</fullName>
    </submittedName>
</protein>
<name>A0A6A5YJR0_9PLEO</name>
<keyword evidence="2" id="KW-1185">Reference proteome</keyword>
<accession>A0A6A5YJR0</accession>
<evidence type="ECO:0000313" key="2">
    <source>
        <dbReference type="Proteomes" id="UP000799770"/>
    </source>
</evidence>
<evidence type="ECO:0000313" key="1">
    <source>
        <dbReference type="EMBL" id="KAF2107336.1"/>
    </source>
</evidence>
<dbReference type="AlphaFoldDB" id="A0A6A5YJR0"/>
<dbReference type="EMBL" id="ML977355">
    <property type="protein sequence ID" value="KAF2107336.1"/>
    <property type="molecule type" value="Genomic_DNA"/>
</dbReference>